<organism evidence="3 4">
    <name type="scientific">Rhododendron williamsianum</name>
    <dbReference type="NCBI Taxonomy" id="262921"/>
    <lineage>
        <taxon>Eukaryota</taxon>
        <taxon>Viridiplantae</taxon>
        <taxon>Streptophyta</taxon>
        <taxon>Embryophyta</taxon>
        <taxon>Tracheophyta</taxon>
        <taxon>Spermatophyta</taxon>
        <taxon>Magnoliopsida</taxon>
        <taxon>eudicotyledons</taxon>
        <taxon>Gunneridae</taxon>
        <taxon>Pentapetalae</taxon>
        <taxon>asterids</taxon>
        <taxon>Ericales</taxon>
        <taxon>Ericaceae</taxon>
        <taxon>Ericoideae</taxon>
        <taxon>Rhodoreae</taxon>
        <taxon>Rhododendron</taxon>
    </lineage>
</organism>
<dbReference type="InterPro" id="IPR038938">
    <property type="entry name" value="D27-like"/>
</dbReference>
<dbReference type="Pfam" id="PF13225">
    <property type="entry name" value="D27-like_C"/>
    <property type="match status" value="1"/>
</dbReference>
<evidence type="ECO:0000313" key="3">
    <source>
        <dbReference type="EMBL" id="KAE9463999.1"/>
    </source>
</evidence>
<dbReference type="AlphaFoldDB" id="A0A6A4M9I7"/>
<dbReference type="GO" id="GO:0016859">
    <property type="term" value="F:cis-trans isomerase activity"/>
    <property type="evidence" value="ECO:0007669"/>
    <property type="project" value="TreeGrafter"/>
</dbReference>
<dbReference type="GO" id="GO:0009536">
    <property type="term" value="C:plastid"/>
    <property type="evidence" value="ECO:0007669"/>
    <property type="project" value="TreeGrafter"/>
</dbReference>
<feature type="domain" description="Beta-carotene isomerase D27-like C-terminal" evidence="2">
    <location>
        <begin position="182"/>
        <end position="263"/>
    </location>
</feature>
<dbReference type="Proteomes" id="UP000428333">
    <property type="component" value="Linkage Group LG03"/>
</dbReference>
<dbReference type="InterPro" id="IPR025114">
    <property type="entry name" value="D27-like_C"/>
</dbReference>
<reference evidence="3 4" key="1">
    <citation type="journal article" date="2019" name="Genome Biol. Evol.">
        <title>The Rhododendron genome and chromosomal organization provide insight into shared whole-genome duplications across the heath family (Ericaceae).</title>
        <authorList>
            <person name="Soza V.L."/>
            <person name="Lindsley D."/>
            <person name="Waalkes A."/>
            <person name="Ramage E."/>
            <person name="Patwardhan R.P."/>
            <person name="Burton J.N."/>
            <person name="Adey A."/>
            <person name="Kumar A."/>
            <person name="Qiu R."/>
            <person name="Shendure J."/>
            <person name="Hall B."/>
        </authorList>
    </citation>
    <scope>NUCLEOTIDE SEQUENCE [LARGE SCALE GENOMIC DNA]</scope>
    <source>
        <strain evidence="3">RSF 1966-606</strain>
    </source>
</reference>
<feature type="non-terminal residue" evidence="3">
    <location>
        <position position="1"/>
    </location>
</feature>
<feature type="region of interest" description="Disordered" evidence="1">
    <location>
        <begin position="303"/>
        <end position="322"/>
    </location>
</feature>
<evidence type="ECO:0000256" key="1">
    <source>
        <dbReference type="SAM" id="MobiDB-lite"/>
    </source>
</evidence>
<sequence length="362" mass="40211">MEGRLVMHNIIPFSTQARQRDLNRGKQCLSIVSVLTQPVNDQVGKLSSSKPVYKDNFFELVAINYISKIVQASTGSLPSFSCIMSNTTSHRLLFQRFTNNKSGYDSFVEAATGLWSNFNPVQQHEIVAKTLDKAIPRPILAMASSSFSSHRLLILTYIRTLLPDSKFTRELFAVFTTLCFAWLIGPNEVRESELDGRRERNVVHIKKCRFLEESNCVGMCINLCKMPSQKFMKDALGVPVIMVPNFDDMSCEMVFGQEPPATAEDPAFKQPCYKLWVTPILQIQIRVDVCIYTSGAAAAANMKVEERDEGSGGRRRREETVEISSGAMAEAAVVAEKSGATVLEDDANAMITPNNFSSVGVL</sequence>
<gene>
    <name evidence="3" type="ORF">C3L33_04139</name>
</gene>
<feature type="compositionally biased region" description="Basic and acidic residues" evidence="1">
    <location>
        <begin position="303"/>
        <end position="320"/>
    </location>
</feature>
<name>A0A6A4M9I7_9ERIC</name>
<dbReference type="OrthoDB" id="416096at2759"/>
<dbReference type="EMBL" id="QEFC01000547">
    <property type="protein sequence ID" value="KAE9463999.1"/>
    <property type="molecule type" value="Genomic_DNA"/>
</dbReference>
<dbReference type="PANTHER" id="PTHR33591">
    <property type="entry name" value="BETA-CAROTENE ISOMERASE D27"/>
    <property type="match status" value="1"/>
</dbReference>
<accession>A0A6A4M9I7</accession>
<evidence type="ECO:0000259" key="2">
    <source>
        <dbReference type="Pfam" id="PF13225"/>
    </source>
</evidence>
<dbReference type="GO" id="GO:1901601">
    <property type="term" value="P:strigolactone biosynthetic process"/>
    <property type="evidence" value="ECO:0007669"/>
    <property type="project" value="TreeGrafter"/>
</dbReference>
<dbReference type="GO" id="GO:0005506">
    <property type="term" value="F:iron ion binding"/>
    <property type="evidence" value="ECO:0007669"/>
    <property type="project" value="InterPro"/>
</dbReference>
<dbReference type="PANTHER" id="PTHR33591:SF1">
    <property type="entry name" value="BETA-CAROTENE ISOMERASE D27, CHLOROPLASTIC"/>
    <property type="match status" value="1"/>
</dbReference>
<proteinExistence type="predicted"/>
<protein>
    <recommendedName>
        <fullName evidence="2">Beta-carotene isomerase D27-like C-terminal domain-containing protein</fullName>
    </recommendedName>
</protein>
<keyword evidence="4" id="KW-1185">Reference proteome</keyword>
<evidence type="ECO:0000313" key="4">
    <source>
        <dbReference type="Proteomes" id="UP000428333"/>
    </source>
</evidence>
<comment type="caution">
    <text evidence="3">The sequence shown here is derived from an EMBL/GenBank/DDBJ whole genome shotgun (WGS) entry which is preliminary data.</text>
</comment>